<evidence type="ECO:0000313" key="1">
    <source>
        <dbReference type="EMBL" id="CAA9490874.1"/>
    </source>
</evidence>
<proteinExistence type="predicted"/>
<gene>
    <name evidence="1" type="ORF">AVDCRST_MAG96-1506</name>
</gene>
<dbReference type="EMBL" id="CADCVN010000569">
    <property type="protein sequence ID" value="CAA9490874.1"/>
    <property type="molecule type" value="Genomic_DNA"/>
</dbReference>
<protein>
    <submittedName>
        <fullName evidence="1">Uncharacterized protein</fullName>
    </submittedName>
</protein>
<sequence>AEEFPYALTAPHSWLFLLYLVKEMALCLQAIQIV</sequence>
<name>A0A6J4SCW6_9BACT</name>
<dbReference type="AlphaFoldDB" id="A0A6J4SCW6"/>
<reference evidence="1" key="1">
    <citation type="submission" date="2020-02" db="EMBL/GenBank/DDBJ databases">
        <authorList>
            <person name="Meier V. D."/>
        </authorList>
    </citation>
    <scope>NUCLEOTIDE SEQUENCE</scope>
    <source>
        <strain evidence="1">AVDCRST_MAG96</strain>
    </source>
</reference>
<organism evidence="1">
    <name type="scientific">uncultured Segetibacter sp</name>
    <dbReference type="NCBI Taxonomy" id="481133"/>
    <lineage>
        <taxon>Bacteria</taxon>
        <taxon>Pseudomonadati</taxon>
        <taxon>Bacteroidota</taxon>
        <taxon>Chitinophagia</taxon>
        <taxon>Chitinophagales</taxon>
        <taxon>Chitinophagaceae</taxon>
        <taxon>Segetibacter</taxon>
        <taxon>environmental samples</taxon>
    </lineage>
</organism>
<feature type="non-terminal residue" evidence="1">
    <location>
        <position position="1"/>
    </location>
</feature>
<accession>A0A6J4SCW6</accession>